<sequence>MAKKKVIYECLACGYESPRWLGKCPNCGAWNQMEEQIDIGSAQKSPMHVQLDDATSQRAMTLDRIEYRKESRMLSEFEEFNRVLGGGIVAGSLVLIGGDPGIGKSTLLLQISIQLAQGKRVLYVSGEESLSQIKMRADRIALSSDQFYVLAETDLSLIAANIQQLAPDVVIIDSIQTMMIPDYQGSAGSVGQIRQATSILMTIAKTNQIATFIVGHVTKEGNIAGPRMLEHMVDTVLYFEGEQHNRFRLLRAVKNRFGPTNELGVFEMEEAGLKEVVNPSQIFLEERVIGATGSAIVPSLEGTRTILAEIQVLLTPTVYGNARRTATGIDTGRISLLLAVMEKHCNLLLQNQDAFFKVTGGVRLNEPAIDLAIAMGIASSYWNIPLEVSDVFIGEIGLTGEIRRVNQITSRIKEAAKLGFKRVFLPYTNTQDLKIDEKIEIIPVKTIQEAVEKVFPSRDRPSKRS</sequence>
<dbReference type="InterPro" id="IPR020588">
    <property type="entry name" value="RecA_ATP-bd"/>
</dbReference>
<dbReference type="Pfam" id="PF13481">
    <property type="entry name" value="AAA_25"/>
    <property type="match status" value="1"/>
</dbReference>
<dbReference type="Pfam" id="PF13541">
    <property type="entry name" value="ChlI"/>
    <property type="match status" value="1"/>
</dbReference>
<dbReference type="Gene3D" id="3.30.230.10">
    <property type="match status" value="1"/>
</dbReference>
<dbReference type="Proteomes" id="UP000234384">
    <property type="component" value="Unassembled WGS sequence"/>
</dbReference>
<dbReference type="GO" id="GO:0000725">
    <property type="term" value="P:recombinational repair"/>
    <property type="evidence" value="ECO:0007669"/>
    <property type="project" value="UniProtKB-UniRule"/>
</dbReference>
<dbReference type="GO" id="GO:0003684">
    <property type="term" value="F:damaged DNA binding"/>
    <property type="evidence" value="ECO:0007669"/>
    <property type="project" value="InterPro"/>
</dbReference>
<evidence type="ECO:0000313" key="15">
    <source>
        <dbReference type="EMBL" id="PKY87549.1"/>
    </source>
</evidence>
<evidence type="ECO:0000313" key="16">
    <source>
        <dbReference type="Proteomes" id="UP000234384"/>
    </source>
</evidence>
<evidence type="ECO:0000259" key="14">
    <source>
        <dbReference type="PROSITE" id="PS50162"/>
    </source>
</evidence>
<proteinExistence type="inferred from homology"/>
<dbReference type="PRINTS" id="PR01874">
    <property type="entry name" value="DNAREPAIRADA"/>
</dbReference>
<evidence type="ECO:0000256" key="10">
    <source>
        <dbReference type="ARBA" id="ARBA00023204"/>
    </source>
</evidence>
<reference evidence="15 16" key="1">
    <citation type="submission" date="2017-12" db="EMBL/GenBank/DDBJ databases">
        <title>Phylogenetic diversity of female urinary microbiome.</title>
        <authorList>
            <person name="Thomas-White K."/>
            <person name="Wolfe A.J."/>
        </authorList>
    </citation>
    <scope>NUCLEOTIDE SEQUENCE [LARGE SCALE GENOMIC DNA]</scope>
    <source>
        <strain evidence="15 16">UMB0898</strain>
    </source>
</reference>
<dbReference type="InterPro" id="IPR027417">
    <property type="entry name" value="P-loop_NTPase"/>
</dbReference>
<dbReference type="CDD" id="cd01121">
    <property type="entry name" value="RadA_SMS_N"/>
    <property type="match status" value="1"/>
</dbReference>
<dbReference type="AlphaFoldDB" id="A0A2I1JVZ6"/>
<dbReference type="InterPro" id="IPR003593">
    <property type="entry name" value="AAA+_ATPase"/>
</dbReference>
<keyword evidence="5" id="KW-0378">Hydrolase</keyword>
<feature type="domain" description="RecA family profile 1" evidence="14">
    <location>
        <begin position="69"/>
        <end position="217"/>
    </location>
</feature>
<keyword evidence="1 11" id="KW-0479">Metal-binding</keyword>
<dbReference type="GO" id="GO:0140664">
    <property type="term" value="F:ATP-dependent DNA damage sensor activity"/>
    <property type="evidence" value="ECO:0007669"/>
    <property type="project" value="InterPro"/>
</dbReference>
<keyword evidence="8 11" id="KW-0346">Stress response</keyword>
<dbReference type="HAMAP" id="MF_01498">
    <property type="entry name" value="RadA_bact"/>
    <property type="match status" value="1"/>
</dbReference>
<dbReference type="SMART" id="SM00382">
    <property type="entry name" value="AAA"/>
    <property type="match status" value="1"/>
</dbReference>
<dbReference type="PROSITE" id="PS50162">
    <property type="entry name" value="RECA_2"/>
    <property type="match status" value="1"/>
</dbReference>
<evidence type="ECO:0000256" key="12">
    <source>
        <dbReference type="NCBIfam" id="TIGR00416"/>
    </source>
</evidence>
<keyword evidence="3 11" id="KW-0227">DNA damage</keyword>
<dbReference type="EMBL" id="PKHE01000025">
    <property type="protein sequence ID" value="PKY87549.1"/>
    <property type="molecule type" value="Genomic_DNA"/>
</dbReference>
<keyword evidence="2 11" id="KW-0547">Nucleotide-binding</keyword>
<evidence type="ECO:0000256" key="11">
    <source>
        <dbReference type="HAMAP-Rule" id="MF_01498"/>
    </source>
</evidence>
<evidence type="ECO:0000256" key="7">
    <source>
        <dbReference type="ARBA" id="ARBA00022840"/>
    </source>
</evidence>
<keyword evidence="4 13" id="KW-0863">Zinc-finger</keyword>
<dbReference type="FunFam" id="3.40.50.300:FF:000050">
    <property type="entry name" value="DNA repair protein RadA"/>
    <property type="match status" value="1"/>
</dbReference>
<name>A0A2I1JVZ6_9LACT</name>
<comment type="caution">
    <text evidence="15">The sequence shown here is derived from an EMBL/GenBank/DDBJ whole genome shotgun (WGS) entry which is preliminary data.</text>
</comment>
<feature type="binding site" evidence="11">
    <location>
        <begin position="98"/>
        <end position="105"/>
    </location>
    <ligand>
        <name>ATP</name>
        <dbReference type="ChEBI" id="CHEBI:30616"/>
    </ligand>
</feature>
<keyword evidence="9 11" id="KW-0238">DNA-binding</keyword>
<feature type="region of interest" description="Lon-protease-like" evidence="11">
    <location>
        <begin position="353"/>
        <end position="465"/>
    </location>
</feature>
<dbReference type="PANTHER" id="PTHR32472:SF10">
    <property type="entry name" value="DNA REPAIR PROTEIN RADA-LIKE PROTEIN"/>
    <property type="match status" value="1"/>
</dbReference>
<dbReference type="NCBIfam" id="TIGR00416">
    <property type="entry name" value="sms"/>
    <property type="match status" value="1"/>
</dbReference>
<dbReference type="GO" id="GO:0008270">
    <property type="term" value="F:zinc ion binding"/>
    <property type="evidence" value="ECO:0007669"/>
    <property type="project" value="UniProtKB-KW"/>
</dbReference>
<gene>
    <name evidence="11" type="primary">radA</name>
    <name evidence="15" type="ORF">CYJ57_07230</name>
</gene>
<evidence type="ECO:0000256" key="3">
    <source>
        <dbReference type="ARBA" id="ARBA00022763"/>
    </source>
</evidence>
<dbReference type="InterPro" id="IPR014721">
    <property type="entry name" value="Ribsml_uS5_D2-typ_fold_subgr"/>
</dbReference>
<keyword evidence="6 13" id="KW-0862">Zinc</keyword>
<evidence type="ECO:0000256" key="2">
    <source>
        <dbReference type="ARBA" id="ARBA00022741"/>
    </source>
</evidence>
<dbReference type="InterPro" id="IPR020568">
    <property type="entry name" value="Ribosomal_Su5_D2-typ_SF"/>
</dbReference>
<dbReference type="SUPFAM" id="SSF52540">
    <property type="entry name" value="P-loop containing nucleoside triphosphate hydrolases"/>
    <property type="match status" value="1"/>
</dbReference>
<dbReference type="RefSeq" id="WP_101954708.1">
    <property type="nucleotide sequence ID" value="NZ_PKHE01000025.1"/>
</dbReference>
<organism evidence="15 16">
    <name type="scientific">Falseniella ignava</name>
    <dbReference type="NCBI Taxonomy" id="137730"/>
    <lineage>
        <taxon>Bacteria</taxon>
        <taxon>Bacillati</taxon>
        <taxon>Bacillota</taxon>
        <taxon>Bacilli</taxon>
        <taxon>Lactobacillales</taxon>
        <taxon>Aerococcaceae</taxon>
        <taxon>Falseniella</taxon>
    </lineage>
</organism>
<dbReference type="GO" id="GO:0005829">
    <property type="term" value="C:cytosol"/>
    <property type="evidence" value="ECO:0007669"/>
    <property type="project" value="TreeGrafter"/>
</dbReference>
<keyword evidence="7 11" id="KW-0067">ATP-binding</keyword>
<evidence type="ECO:0000256" key="4">
    <source>
        <dbReference type="ARBA" id="ARBA00022771"/>
    </source>
</evidence>
<evidence type="ECO:0000256" key="9">
    <source>
        <dbReference type="ARBA" id="ARBA00023125"/>
    </source>
</evidence>
<dbReference type="SUPFAM" id="SSF54211">
    <property type="entry name" value="Ribosomal protein S5 domain 2-like"/>
    <property type="match status" value="1"/>
</dbReference>
<feature type="short sequence motif" description="RadA KNRFG motif" evidence="11">
    <location>
        <begin position="254"/>
        <end position="258"/>
    </location>
</feature>
<keyword evidence="10 11" id="KW-0234">DNA repair</keyword>
<dbReference type="OrthoDB" id="9803906at2"/>
<dbReference type="InterPro" id="IPR041166">
    <property type="entry name" value="Rubredoxin_2"/>
</dbReference>
<protein>
    <recommendedName>
        <fullName evidence="11 12">DNA repair protein RadA</fullName>
    </recommendedName>
</protein>
<dbReference type="Gene3D" id="3.40.50.300">
    <property type="entry name" value="P-loop containing nucleotide triphosphate hydrolases"/>
    <property type="match status" value="1"/>
</dbReference>
<accession>A0A2I1JVZ6</accession>
<comment type="similarity">
    <text evidence="11 13">Belongs to the RecA family. RadA subfamily.</text>
</comment>
<evidence type="ECO:0000256" key="13">
    <source>
        <dbReference type="RuleBase" id="RU003555"/>
    </source>
</evidence>
<evidence type="ECO:0000256" key="8">
    <source>
        <dbReference type="ARBA" id="ARBA00023016"/>
    </source>
</evidence>
<dbReference type="GO" id="GO:0016787">
    <property type="term" value="F:hydrolase activity"/>
    <property type="evidence" value="ECO:0007669"/>
    <property type="project" value="UniProtKB-KW"/>
</dbReference>
<dbReference type="Pfam" id="PF18073">
    <property type="entry name" value="Zn_ribbon_LapB"/>
    <property type="match status" value="1"/>
</dbReference>
<comment type="function">
    <text evidence="13">DNA-dependent ATPase involved in processing of recombination intermediates, plays a role in repairing DNA breaks. Stimulates the branch migration of RecA-mediated strand transfer reactions, allowing the 3' invading strand to extend heteroduplex DNA faster. Binds ssDNA in the presence of ADP but not other nucleotides, has ATPase activity that is stimulated by ssDNA and various branched DNA structures, but inhibited by SSB. Does not have RecA's homology-searching function.</text>
</comment>
<evidence type="ECO:0000256" key="5">
    <source>
        <dbReference type="ARBA" id="ARBA00022801"/>
    </source>
</evidence>
<dbReference type="PANTHER" id="PTHR32472">
    <property type="entry name" value="DNA REPAIR PROTEIN RADA"/>
    <property type="match status" value="1"/>
</dbReference>
<comment type="domain">
    <text evidence="11">The middle region has homology to RecA with ATPase motifs including the RadA KNRFG motif, while the C-terminus is homologous to Lon protease.</text>
</comment>
<dbReference type="GO" id="GO:0005524">
    <property type="term" value="F:ATP binding"/>
    <property type="evidence" value="ECO:0007669"/>
    <property type="project" value="UniProtKB-UniRule"/>
</dbReference>
<comment type="function">
    <text evidence="11">Plays a role in repairing double-strand DNA breaks, probably involving stabilizing or processing branched DNA or blocked replication forks.</text>
</comment>
<evidence type="ECO:0000256" key="6">
    <source>
        <dbReference type="ARBA" id="ARBA00022833"/>
    </source>
</evidence>
<evidence type="ECO:0000256" key="1">
    <source>
        <dbReference type="ARBA" id="ARBA00022723"/>
    </source>
</evidence>
<dbReference type="InterPro" id="IPR004504">
    <property type="entry name" value="DNA_repair_RadA"/>
</dbReference>